<protein>
    <submittedName>
        <fullName evidence="9">MerR family redox-sensitive transcriptional activator SoxR</fullName>
    </submittedName>
</protein>
<keyword evidence="7" id="KW-0804">Transcription</keyword>
<comment type="caution">
    <text evidence="9">The sequence shown here is derived from an EMBL/GenBank/DDBJ whole genome shotgun (WGS) entry which is preliminary data.</text>
</comment>
<dbReference type="GO" id="GO:0046872">
    <property type="term" value="F:metal ion binding"/>
    <property type="evidence" value="ECO:0007669"/>
    <property type="project" value="UniProtKB-KW"/>
</dbReference>
<evidence type="ECO:0000313" key="10">
    <source>
        <dbReference type="Proteomes" id="UP000530424"/>
    </source>
</evidence>
<proteinExistence type="predicted"/>
<dbReference type="PANTHER" id="PTHR30204">
    <property type="entry name" value="REDOX-CYCLING DRUG-SENSING TRANSCRIPTIONAL ACTIVATOR SOXR"/>
    <property type="match status" value="1"/>
</dbReference>
<dbReference type="InterPro" id="IPR009061">
    <property type="entry name" value="DNA-bd_dom_put_sf"/>
</dbReference>
<keyword evidence="10" id="KW-1185">Reference proteome</keyword>
<dbReference type="GO" id="GO:0003677">
    <property type="term" value="F:DNA binding"/>
    <property type="evidence" value="ECO:0007669"/>
    <property type="project" value="UniProtKB-KW"/>
</dbReference>
<dbReference type="InterPro" id="IPR000551">
    <property type="entry name" value="MerR-type_HTH_dom"/>
</dbReference>
<evidence type="ECO:0000256" key="2">
    <source>
        <dbReference type="ARBA" id="ARBA00022723"/>
    </source>
</evidence>
<sequence length="143" mass="15960">MTLLTIGQLSERSGVAPSAIRFYESEGLIHSTRTTGNQRRYEQSTLRRVAFIRAAQRVGLSLTEVGEALRTLPDNRTPTKSDWHRISREWRPRLDEQIRRIELLRARLDSCIGCGCLSMKSCALSNPGDVAAEHGTGAVLLEP</sequence>
<evidence type="ECO:0000256" key="5">
    <source>
        <dbReference type="ARBA" id="ARBA00023015"/>
    </source>
</evidence>
<dbReference type="Proteomes" id="UP000530424">
    <property type="component" value="Unassembled WGS sequence"/>
</dbReference>
<evidence type="ECO:0000313" key="9">
    <source>
        <dbReference type="EMBL" id="NYJ00058.1"/>
    </source>
</evidence>
<dbReference type="InterPro" id="IPR010211">
    <property type="entry name" value="Redox-sen_tscrpt-act_SoxR"/>
</dbReference>
<dbReference type="PROSITE" id="PS50937">
    <property type="entry name" value="HTH_MERR_2"/>
    <property type="match status" value="1"/>
</dbReference>
<dbReference type="Gene3D" id="1.10.1660.10">
    <property type="match status" value="1"/>
</dbReference>
<dbReference type="InterPro" id="IPR015358">
    <property type="entry name" value="Tscrpt_reg_MerR_DNA-bd"/>
</dbReference>
<keyword evidence="2" id="KW-0479">Metal-binding</keyword>
<keyword evidence="5" id="KW-0805">Transcription regulation</keyword>
<dbReference type="EMBL" id="JACCFP010000001">
    <property type="protein sequence ID" value="NYJ00058.1"/>
    <property type="molecule type" value="Genomic_DNA"/>
</dbReference>
<evidence type="ECO:0000259" key="8">
    <source>
        <dbReference type="PROSITE" id="PS50937"/>
    </source>
</evidence>
<reference evidence="9 10" key="1">
    <citation type="submission" date="2020-07" db="EMBL/GenBank/DDBJ databases">
        <title>Sequencing the genomes of 1000 actinobacteria strains.</title>
        <authorList>
            <person name="Klenk H.-P."/>
        </authorList>
    </citation>
    <scope>NUCLEOTIDE SEQUENCE [LARGE SCALE GENOMIC DNA]</scope>
    <source>
        <strain evidence="9 10">DSM 103833</strain>
    </source>
</reference>
<keyword evidence="4" id="KW-0411">Iron-sulfur</keyword>
<dbReference type="PANTHER" id="PTHR30204:SF0">
    <property type="entry name" value="REDOX-SENSITIVE TRANSCRIPTIONAL ACTIVATOR SOXR"/>
    <property type="match status" value="1"/>
</dbReference>
<dbReference type="PRINTS" id="PR00040">
    <property type="entry name" value="HTHMERR"/>
</dbReference>
<gene>
    <name evidence="9" type="ORF">HNR19_000756</name>
</gene>
<dbReference type="RefSeq" id="WP_343047036.1">
    <property type="nucleotide sequence ID" value="NZ_JACCFP010000001.1"/>
</dbReference>
<dbReference type="CDD" id="cd01110">
    <property type="entry name" value="HTH_SoxR"/>
    <property type="match status" value="1"/>
</dbReference>
<evidence type="ECO:0000256" key="4">
    <source>
        <dbReference type="ARBA" id="ARBA00023014"/>
    </source>
</evidence>
<dbReference type="InterPro" id="IPR047057">
    <property type="entry name" value="MerR_fam"/>
</dbReference>
<evidence type="ECO:0000256" key="7">
    <source>
        <dbReference type="ARBA" id="ARBA00023163"/>
    </source>
</evidence>
<dbReference type="Pfam" id="PF09278">
    <property type="entry name" value="MerR-DNA-bind"/>
    <property type="match status" value="1"/>
</dbReference>
<keyword evidence="6" id="KW-0238">DNA-binding</keyword>
<organism evidence="9 10">
    <name type="scientific">Nocardioides thalensis</name>
    <dbReference type="NCBI Taxonomy" id="1914755"/>
    <lineage>
        <taxon>Bacteria</taxon>
        <taxon>Bacillati</taxon>
        <taxon>Actinomycetota</taxon>
        <taxon>Actinomycetes</taxon>
        <taxon>Propionibacteriales</taxon>
        <taxon>Nocardioidaceae</taxon>
        <taxon>Nocardioides</taxon>
    </lineage>
</organism>
<keyword evidence="1" id="KW-0001">2Fe-2S</keyword>
<evidence type="ECO:0000256" key="6">
    <source>
        <dbReference type="ARBA" id="ARBA00023125"/>
    </source>
</evidence>
<accession>A0A853C0C1</accession>
<name>A0A853C0C1_9ACTN</name>
<dbReference type="PROSITE" id="PS00552">
    <property type="entry name" value="HTH_MERR_1"/>
    <property type="match status" value="1"/>
</dbReference>
<dbReference type="AlphaFoldDB" id="A0A853C0C1"/>
<dbReference type="GO" id="GO:0003700">
    <property type="term" value="F:DNA-binding transcription factor activity"/>
    <property type="evidence" value="ECO:0007669"/>
    <property type="project" value="InterPro"/>
</dbReference>
<evidence type="ECO:0000256" key="3">
    <source>
        <dbReference type="ARBA" id="ARBA00023004"/>
    </source>
</evidence>
<keyword evidence="3" id="KW-0408">Iron</keyword>
<evidence type="ECO:0000256" key="1">
    <source>
        <dbReference type="ARBA" id="ARBA00022714"/>
    </source>
</evidence>
<dbReference type="GO" id="GO:0006979">
    <property type="term" value="P:response to oxidative stress"/>
    <property type="evidence" value="ECO:0007669"/>
    <property type="project" value="InterPro"/>
</dbReference>
<dbReference type="NCBIfam" id="TIGR01950">
    <property type="entry name" value="SoxR"/>
    <property type="match status" value="1"/>
</dbReference>
<dbReference type="SUPFAM" id="SSF46955">
    <property type="entry name" value="Putative DNA-binding domain"/>
    <property type="match status" value="1"/>
</dbReference>
<dbReference type="SMART" id="SM00422">
    <property type="entry name" value="HTH_MERR"/>
    <property type="match status" value="1"/>
</dbReference>
<feature type="domain" description="HTH merR-type" evidence="8">
    <location>
        <begin position="3"/>
        <end position="71"/>
    </location>
</feature>
<dbReference type="GO" id="GO:0051537">
    <property type="term" value="F:2 iron, 2 sulfur cluster binding"/>
    <property type="evidence" value="ECO:0007669"/>
    <property type="project" value="UniProtKB-KW"/>
</dbReference>
<dbReference type="Pfam" id="PF00376">
    <property type="entry name" value="MerR"/>
    <property type="match status" value="1"/>
</dbReference>